<keyword evidence="3" id="KW-1185">Reference proteome</keyword>
<accession>A0A507E1Q9</accession>
<dbReference type="SUPFAM" id="SSF74788">
    <property type="entry name" value="Cullin repeat-like"/>
    <property type="match status" value="1"/>
</dbReference>
<sequence length="256" mass="27653">MYQHQQQAQSTTSITPHTNPSPSGSSVSLSSASFPVPPKRKSSHPPTPRGLTPSFSSSTVSGISKSISTLEVGRTAASLSAPANSLPRETAAEATNRANAWQTLCVRVLPLFNGQGLKGHMEDMNDLVSTWLGDSHGQSIADDLNEMLTTGLLTLSSKLAVVGDEVLASRVVEVWIFFFSTVVPYLQGVFLPVRTQWRQAEGRVGDPPDVRTMSLIGFRDQILIPLSGRLIEGFPRLSVDIENGRKHYEQSARNAG</sequence>
<dbReference type="PANTHER" id="PTHR32428:SF2">
    <property type="entry name" value="TARGET OF RAPAMYCIN COMPLEX 2 SUBUNIT BIT61-RELATED"/>
    <property type="match status" value="1"/>
</dbReference>
<evidence type="ECO:0000256" key="1">
    <source>
        <dbReference type="SAM" id="MobiDB-lite"/>
    </source>
</evidence>
<dbReference type="EMBL" id="QEAQ01000055">
    <property type="protein sequence ID" value="TPX57245.1"/>
    <property type="molecule type" value="Genomic_DNA"/>
</dbReference>
<dbReference type="PANTHER" id="PTHR32428">
    <property type="entry name" value="TARGET OF RAPAMYCIN COMPLEX 2 SUBUNIT BIT61-RELATED"/>
    <property type="match status" value="1"/>
</dbReference>
<dbReference type="Proteomes" id="UP000318582">
    <property type="component" value="Unassembled WGS sequence"/>
</dbReference>
<name>A0A507E1Q9_9FUNG</name>
<dbReference type="GO" id="GO:0031932">
    <property type="term" value="C:TORC2 complex"/>
    <property type="evidence" value="ECO:0007669"/>
    <property type="project" value="TreeGrafter"/>
</dbReference>
<dbReference type="AlphaFoldDB" id="A0A507E1Q9"/>
<proteinExistence type="predicted"/>
<feature type="compositionally biased region" description="Polar residues" evidence="1">
    <location>
        <begin position="1"/>
        <end position="18"/>
    </location>
</feature>
<dbReference type="GO" id="GO:0038203">
    <property type="term" value="P:TORC2 signaling"/>
    <property type="evidence" value="ECO:0007669"/>
    <property type="project" value="TreeGrafter"/>
</dbReference>
<comment type="caution">
    <text evidence="2">The sequence shown here is derived from an EMBL/GenBank/DDBJ whole genome shotgun (WGS) entry which is preliminary data.</text>
</comment>
<dbReference type="InterPro" id="IPR013745">
    <property type="entry name" value="Bit61/PRR5"/>
</dbReference>
<protein>
    <recommendedName>
        <fullName evidence="4">HbrB-like protein</fullName>
    </recommendedName>
</protein>
<feature type="compositionally biased region" description="Low complexity" evidence="1">
    <location>
        <begin position="20"/>
        <end position="34"/>
    </location>
</feature>
<dbReference type="STRING" id="109895.A0A507E1Q9"/>
<dbReference type="Pfam" id="PF08539">
    <property type="entry name" value="HbrB"/>
    <property type="match status" value="1"/>
</dbReference>
<evidence type="ECO:0000313" key="3">
    <source>
        <dbReference type="Proteomes" id="UP000318582"/>
    </source>
</evidence>
<evidence type="ECO:0008006" key="4">
    <source>
        <dbReference type="Google" id="ProtNLM"/>
    </source>
</evidence>
<dbReference type="InterPro" id="IPR016159">
    <property type="entry name" value="Cullin_repeat-like_dom_sf"/>
</dbReference>
<gene>
    <name evidence="2" type="ORF">PhCBS80983_g03969</name>
</gene>
<feature type="region of interest" description="Disordered" evidence="1">
    <location>
        <begin position="1"/>
        <end position="61"/>
    </location>
</feature>
<reference evidence="2 3" key="1">
    <citation type="journal article" date="2019" name="Sci. Rep.">
        <title>Comparative genomics of chytrid fungi reveal insights into the obligate biotrophic and pathogenic lifestyle of Synchytrium endobioticum.</title>
        <authorList>
            <person name="van de Vossenberg B.T.L.H."/>
            <person name="Warris S."/>
            <person name="Nguyen H.D.T."/>
            <person name="van Gent-Pelzer M.P.E."/>
            <person name="Joly D.L."/>
            <person name="van de Geest H.C."/>
            <person name="Bonants P.J.M."/>
            <person name="Smith D.S."/>
            <person name="Levesque C.A."/>
            <person name="van der Lee T.A.J."/>
        </authorList>
    </citation>
    <scope>NUCLEOTIDE SEQUENCE [LARGE SCALE GENOMIC DNA]</scope>
    <source>
        <strain evidence="2 3">CBS 809.83</strain>
    </source>
</reference>
<organism evidence="2 3">
    <name type="scientific">Powellomyces hirtus</name>
    <dbReference type="NCBI Taxonomy" id="109895"/>
    <lineage>
        <taxon>Eukaryota</taxon>
        <taxon>Fungi</taxon>
        <taxon>Fungi incertae sedis</taxon>
        <taxon>Chytridiomycota</taxon>
        <taxon>Chytridiomycota incertae sedis</taxon>
        <taxon>Chytridiomycetes</taxon>
        <taxon>Spizellomycetales</taxon>
        <taxon>Powellomycetaceae</taxon>
        <taxon>Powellomyces</taxon>
    </lineage>
</organism>
<evidence type="ECO:0000313" key="2">
    <source>
        <dbReference type="EMBL" id="TPX57245.1"/>
    </source>
</evidence>